<dbReference type="EMBL" id="JAEPRD010000016">
    <property type="protein sequence ID" value="KAG2209270.1"/>
    <property type="molecule type" value="Genomic_DNA"/>
</dbReference>
<accession>A0A8H7QF85</accession>
<reference evidence="1" key="1">
    <citation type="submission" date="2020-12" db="EMBL/GenBank/DDBJ databases">
        <title>Metabolic potential, ecology and presence of endohyphal bacteria is reflected in genomic diversity of Mucoromycotina.</title>
        <authorList>
            <person name="Muszewska A."/>
            <person name="Okrasinska A."/>
            <person name="Steczkiewicz K."/>
            <person name="Drgas O."/>
            <person name="Orlowska M."/>
            <person name="Perlinska-Lenart U."/>
            <person name="Aleksandrzak-Piekarczyk T."/>
            <person name="Szatraj K."/>
            <person name="Zielenkiewicz U."/>
            <person name="Pilsyk S."/>
            <person name="Malc E."/>
            <person name="Mieczkowski P."/>
            <person name="Kruszewska J.S."/>
            <person name="Biernat P."/>
            <person name="Pawlowska J."/>
        </authorList>
    </citation>
    <scope>NUCLEOTIDE SEQUENCE</scope>
    <source>
        <strain evidence="1">WA0000017839</strain>
    </source>
</reference>
<name>A0A8H7QF85_9FUNG</name>
<dbReference type="AlphaFoldDB" id="A0A8H7QF85"/>
<dbReference type="Proteomes" id="UP000603453">
    <property type="component" value="Unassembled WGS sequence"/>
</dbReference>
<evidence type="ECO:0000313" key="1">
    <source>
        <dbReference type="EMBL" id="KAG2191714.1"/>
    </source>
</evidence>
<protein>
    <submittedName>
        <fullName evidence="1">Uncharacterized protein</fullName>
    </submittedName>
</protein>
<evidence type="ECO:0000313" key="3">
    <source>
        <dbReference type="Proteomes" id="UP000603453"/>
    </source>
</evidence>
<gene>
    <name evidence="1" type="ORF">INT47_002769</name>
    <name evidence="2" type="ORF">INT47_005562</name>
</gene>
<sequence>MPFSSLRLLNSHYQRYPDHRVVDTDVIMQEAELPSSSVNTPLSTDSVPYHSSFTFEAGHGEKHVYDFGPDPSFDETELNSIQFMDIIETYGISREASRELIYLFRTILQNNLIGAEFKNGKVQSTILFQDTLERRLAAKVDVRSHVYDICPQGCRLYQKNDDETLDCSSCVEQRYANVMTRRPARQMKMMSVCDRIASVLANDRFRELMKYRHNYQYEDDVYKDYFDGEEYRSLKANTNFFSSEDDVALALFFDGFHSGKATTGDQLSIIHLVNLNFPPEYR</sequence>
<organism evidence="1 3">
    <name type="scientific">Mucor saturninus</name>
    <dbReference type="NCBI Taxonomy" id="64648"/>
    <lineage>
        <taxon>Eukaryota</taxon>
        <taxon>Fungi</taxon>
        <taxon>Fungi incertae sedis</taxon>
        <taxon>Mucoromycota</taxon>
        <taxon>Mucoromycotina</taxon>
        <taxon>Mucoromycetes</taxon>
        <taxon>Mucorales</taxon>
        <taxon>Mucorineae</taxon>
        <taxon>Mucoraceae</taxon>
        <taxon>Mucor</taxon>
    </lineage>
</organism>
<dbReference type="EMBL" id="JAEPRD010000364">
    <property type="protein sequence ID" value="KAG2191714.1"/>
    <property type="molecule type" value="Genomic_DNA"/>
</dbReference>
<keyword evidence="3" id="KW-1185">Reference proteome</keyword>
<dbReference type="OrthoDB" id="2202621at2759"/>
<proteinExistence type="predicted"/>
<evidence type="ECO:0000313" key="2">
    <source>
        <dbReference type="EMBL" id="KAG2209270.1"/>
    </source>
</evidence>
<comment type="caution">
    <text evidence="1">The sequence shown here is derived from an EMBL/GenBank/DDBJ whole genome shotgun (WGS) entry which is preliminary data.</text>
</comment>